<dbReference type="RefSeq" id="WP_266107137.1">
    <property type="nucleotide sequence ID" value="NZ_JANIDW010000008.1"/>
</dbReference>
<dbReference type="Proteomes" id="UP001165648">
    <property type="component" value="Unassembled WGS sequence"/>
</dbReference>
<reference evidence="1 2" key="1">
    <citation type="submission" date="2022-07" db="EMBL/GenBank/DDBJ databases">
        <title>Bombella genomes.</title>
        <authorList>
            <person name="Harer L."/>
            <person name="Styblova S."/>
            <person name="Ehrmann M."/>
        </authorList>
    </citation>
    <scope>NUCLEOTIDE SEQUENCE [LARGE SCALE GENOMIC DNA]</scope>
    <source>
        <strain evidence="1 2">TMW 2.2558</strain>
    </source>
</reference>
<proteinExistence type="predicted"/>
<accession>A0ABT3W8E3</accession>
<dbReference type="EMBL" id="JANIDW010000008">
    <property type="protein sequence ID" value="MCX5615337.1"/>
    <property type="molecule type" value="Genomic_DNA"/>
</dbReference>
<dbReference type="SUPFAM" id="SSF46785">
    <property type="entry name" value="Winged helix' DNA-binding domain"/>
    <property type="match status" value="1"/>
</dbReference>
<dbReference type="Pfam" id="PF13730">
    <property type="entry name" value="HTH_36"/>
    <property type="match status" value="1"/>
</dbReference>
<name>A0ABT3W8E3_9PROT</name>
<evidence type="ECO:0000313" key="2">
    <source>
        <dbReference type="Proteomes" id="UP001165648"/>
    </source>
</evidence>
<dbReference type="Gene3D" id="1.10.10.10">
    <property type="entry name" value="Winged helix-like DNA-binding domain superfamily/Winged helix DNA-binding domain"/>
    <property type="match status" value="1"/>
</dbReference>
<evidence type="ECO:0000313" key="1">
    <source>
        <dbReference type="EMBL" id="MCX5615337.1"/>
    </source>
</evidence>
<keyword evidence="2" id="KW-1185">Reference proteome</keyword>
<protein>
    <submittedName>
        <fullName evidence="1">Helix-turn-helix domain-containing protein</fullName>
    </submittedName>
</protein>
<dbReference type="InterPro" id="IPR036388">
    <property type="entry name" value="WH-like_DNA-bd_sf"/>
</dbReference>
<comment type="caution">
    <text evidence="1">The sequence shown here is derived from an EMBL/GenBank/DDBJ whole genome shotgun (WGS) entry which is preliminary data.</text>
</comment>
<gene>
    <name evidence="1" type="ORF">NQF64_08830</name>
</gene>
<dbReference type="InterPro" id="IPR036390">
    <property type="entry name" value="WH_DNA-bd_sf"/>
</dbReference>
<organism evidence="1 2">
    <name type="scientific">Bombella saccharophila</name>
    <dbReference type="NCBI Taxonomy" id="2967338"/>
    <lineage>
        <taxon>Bacteria</taxon>
        <taxon>Pseudomonadati</taxon>
        <taxon>Pseudomonadota</taxon>
        <taxon>Alphaproteobacteria</taxon>
        <taxon>Acetobacterales</taxon>
        <taxon>Acetobacteraceae</taxon>
        <taxon>Bombella</taxon>
    </lineage>
</organism>
<sequence length="169" mass="19892">MLPSFRLKAFFETLVQFRRITPHQGRVYQALLSYFGSKGCFPSHSTLAVESGVSERTVRNALREARMRGWITWTNKRIGRRQTSNVYQITVSSTYVNEVLNGLRQLKRKSAEISQFFRRQNLPGSPYFYIKRASQTIWRRIEKPPKELTPWQKLFRDNPEAAMAQYRAL</sequence>